<protein>
    <submittedName>
        <fullName evidence="2">Uncharacterized protein</fullName>
    </submittedName>
</protein>
<feature type="compositionally biased region" description="Basic residues" evidence="1">
    <location>
        <begin position="1"/>
        <end position="19"/>
    </location>
</feature>
<feature type="region of interest" description="Disordered" evidence="1">
    <location>
        <begin position="1"/>
        <end position="88"/>
    </location>
</feature>
<comment type="caution">
    <text evidence="2">The sequence shown here is derived from an EMBL/GenBank/DDBJ whole genome shotgun (WGS) entry which is preliminary data.</text>
</comment>
<gene>
    <name evidence="2" type="ORF">LCGC14_2103540</name>
</gene>
<proteinExistence type="predicted"/>
<name>A0A0F9EWC9_9ZZZZ</name>
<organism evidence="2">
    <name type="scientific">marine sediment metagenome</name>
    <dbReference type="NCBI Taxonomy" id="412755"/>
    <lineage>
        <taxon>unclassified sequences</taxon>
        <taxon>metagenomes</taxon>
        <taxon>ecological metagenomes</taxon>
    </lineage>
</organism>
<sequence>MKRNKSNPGRERKRRRRANGHVAWKESLQTMGGKGNLGLKTQRRAEIVSPVEQERRRRHDARSKAPAELRKIAGDMAQAREQGGSDGQ</sequence>
<accession>A0A0F9EWC9</accession>
<evidence type="ECO:0000313" key="2">
    <source>
        <dbReference type="EMBL" id="KKL70576.1"/>
    </source>
</evidence>
<feature type="compositionally biased region" description="Basic and acidic residues" evidence="1">
    <location>
        <begin position="62"/>
        <end position="73"/>
    </location>
</feature>
<reference evidence="2" key="1">
    <citation type="journal article" date="2015" name="Nature">
        <title>Complex archaea that bridge the gap between prokaryotes and eukaryotes.</title>
        <authorList>
            <person name="Spang A."/>
            <person name="Saw J.H."/>
            <person name="Jorgensen S.L."/>
            <person name="Zaremba-Niedzwiedzka K."/>
            <person name="Martijn J."/>
            <person name="Lind A.E."/>
            <person name="van Eijk R."/>
            <person name="Schleper C."/>
            <person name="Guy L."/>
            <person name="Ettema T.J."/>
        </authorList>
    </citation>
    <scope>NUCLEOTIDE SEQUENCE</scope>
</reference>
<dbReference type="EMBL" id="LAZR01025858">
    <property type="protein sequence ID" value="KKL70576.1"/>
    <property type="molecule type" value="Genomic_DNA"/>
</dbReference>
<dbReference type="AlphaFoldDB" id="A0A0F9EWC9"/>
<evidence type="ECO:0000256" key="1">
    <source>
        <dbReference type="SAM" id="MobiDB-lite"/>
    </source>
</evidence>